<dbReference type="OrthoDB" id="70376at2759"/>
<sequence>MTTYSNHGNAYPANSVFLRDEYDFDDDHDDLEEERENEEPDESDEDTEEASESEMGKPEEYTEIKEQMYRDKLASYKKQLQQLNDGSHPDYNRKLKKLEANYKERLRLNIISRDYSIECIERDYVVEKRGAANDFEEKKIELRENLIADLEERRKQVEAERHTMELTGDPMEVKPSVTRKLRRRPNDPIPVPEKRRKPPPAQVNYTLEDKEIDSDLKAIIRGSKMTQNSLRKPSKFKLTEVCGSGSYRFSRRFSDKMFVVSDMFSSSSVNRPPSPMNDSSNQDTRIEDGKLVYERRWFHRGQPVYAEGGKDMPRFAGNISAIGNDVIYVKKLDNTKVRIPLVYLIRGKVSIKRRAS</sequence>
<evidence type="ECO:0000256" key="1">
    <source>
        <dbReference type="ARBA" id="ARBA00004123"/>
    </source>
</evidence>
<evidence type="ECO:0000256" key="6">
    <source>
        <dbReference type="SAM" id="Coils"/>
    </source>
</evidence>
<feature type="compositionally biased region" description="Basic and acidic residues" evidence="7">
    <location>
        <begin position="54"/>
        <end position="63"/>
    </location>
</feature>
<feature type="compositionally biased region" description="Acidic residues" evidence="7">
    <location>
        <begin position="22"/>
        <end position="52"/>
    </location>
</feature>
<feature type="region of interest" description="Disordered" evidence="7">
    <location>
        <begin position="1"/>
        <end position="63"/>
    </location>
</feature>
<evidence type="ECO:0000256" key="4">
    <source>
        <dbReference type="ARBA" id="ARBA00023163"/>
    </source>
</evidence>
<comment type="subcellular location">
    <subcellularLocation>
        <location evidence="1">Nucleus</location>
    </subcellularLocation>
</comment>
<dbReference type="AlphaFoldDB" id="A0A6P9A5D8"/>
<gene>
    <name evidence="9" type="primary">LOC117651938</name>
</gene>
<dbReference type="KEGG" id="tpal:117651938"/>
<keyword evidence="8" id="KW-1185">Reference proteome</keyword>
<feature type="region of interest" description="Disordered" evidence="7">
    <location>
        <begin position="178"/>
        <end position="201"/>
    </location>
</feature>
<evidence type="ECO:0000313" key="9">
    <source>
        <dbReference type="RefSeq" id="XP_034252444.1"/>
    </source>
</evidence>
<feature type="coiled-coil region" evidence="6">
    <location>
        <begin position="133"/>
        <end position="167"/>
    </location>
</feature>
<protein>
    <submittedName>
        <fullName evidence="9">Sin3 histone deacetylase corepressor complex component SDS3 isoform X1</fullName>
    </submittedName>
</protein>
<name>A0A6P9A5D8_THRPL</name>
<keyword evidence="3" id="KW-0805">Transcription regulation</keyword>
<keyword evidence="5" id="KW-0539">Nucleus</keyword>
<organism evidence="9">
    <name type="scientific">Thrips palmi</name>
    <name type="common">Melon thrips</name>
    <dbReference type="NCBI Taxonomy" id="161013"/>
    <lineage>
        <taxon>Eukaryota</taxon>
        <taxon>Metazoa</taxon>
        <taxon>Ecdysozoa</taxon>
        <taxon>Arthropoda</taxon>
        <taxon>Hexapoda</taxon>
        <taxon>Insecta</taxon>
        <taxon>Pterygota</taxon>
        <taxon>Neoptera</taxon>
        <taxon>Paraneoptera</taxon>
        <taxon>Thysanoptera</taxon>
        <taxon>Terebrantia</taxon>
        <taxon>Thripoidea</taxon>
        <taxon>Thripidae</taxon>
        <taxon>Thrips</taxon>
    </lineage>
</organism>
<dbReference type="InParanoid" id="A0A6P9A5D8"/>
<evidence type="ECO:0000256" key="2">
    <source>
        <dbReference type="ARBA" id="ARBA00022491"/>
    </source>
</evidence>
<dbReference type="RefSeq" id="XP_034252444.1">
    <property type="nucleotide sequence ID" value="XM_034396553.1"/>
</dbReference>
<evidence type="ECO:0000256" key="5">
    <source>
        <dbReference type="ARBA" id="ARBA00023242"/>
    </source>
</evidence>
<dbReference type="SMART" id="SM01401">
    <property type="entry name" value="Sds3"/>
    <property type="match status" value="1"/>
</dbReference>
<dbReference type="FunCoup" id="A0A6P9A5D8">
    <property type="interactions" value="1835"/>
</dbReference>
<proteinExistence type="predicted"/>
<dbReference type="GeneID" id="117651938"/>
<evidence type="ECO:0000313" key="8">
    <source>
        <dbReference type="Proteomes" id="UP000515158"/>
    </source>
</evidence>
<reference evidence="9" key="1">
    <citation type="submission" date="2025-08" db="UniProtKB">
        <authorList>
            <consortium name="RefSeq"/>
        </authorList>
    </citation>
    <scope>IDENTIFICATION</scope>
    <source>
        <tissue evidence="9">Total insect</tissue>
    </source>
</reference>
<dbReference type="PANTHER" id="PTHR21964">
    <property type="entry name" value="BREAST CANCER METASTASIS-SUPPRESSOR 1"/>
    <property type="match status" value="1"/>
</dbReference>
<keyword evidence="2" id="KW-0678">Repressor</keyword>
<dbReference type="InterPro" id="IPR013907">
    <property type="entry name" value="Sds3"/>
</dbReference>
<dbReference type="GO" id="GO:0005654">
    <property type="term" value="C:nucleoplasm"/>
    <property type="evidence" value="ECO:0007669"/>
    <property type="project" value="UniProtKB-ARBA"/>
</dbReference>
<accession>A0A6P9A5D8</accession>
<dbReference type="GO" id="GO:0010468">
    <property type="term" value="P:regulation of gene expression"/>
    <property type="evidence" value="ECO:0007669"/>
    <property type="project" value="UniProtKB-ARBA"/>
</dbReference>
<evidence type="ECO:0000256" key="3">
    <source>
        <dbReference type="ARBA" id="ARBA00023015"/>
    </source>
</evidence>
<dbReference type="Proteomes" id="UP000515158">
    <property type="component" value="Unplaced"/>
</dbReference>
<dbReference type="Pfam" id="PF08598">
    <property type="entry name" value="Sds3"/>
    <property type="match status" value="1"/>
</dbReference>
<evidence type="ECO:0000256" key="7">
    <source>
        <dbReference type="SAM" id="MobiDB-lite"/>
    </source>
</evidence>
<keyword evidence="4" id="KW-0804">Transcription</keyword>
<keyword evidence="6" id="KW-0175">Coiled coil</keyword>